<keyword evidence="2" id="KW-1185">Reference proteome</keyword>
<evidence type="ECO:0000313" key="2">
    <source>
        <dbReference type="Proteomes" id="UP000606044"/>
    </source>
</evidence>
<dbReference type="Proteomes" id="UP000606044">
    <property type="component" value="Unassembled WGS sequence"/>
</dbReference>
<sequence>MSSPLQTTLHLWVDGQRHVVRSLADAIEVVRSVRHPLTDYSELLVDQIEAAISPDLQLRAWRAVATWLDALRATAHHATLEAA</sequence>
<comment type="caution">
    <text evidence="1">The sequence shown here is derived from an EMBL/GenBank/DDBJ whole genome shotgun (WGS) entry which is preliminary data.</text>
</comment>
<organism evidence="1 2">
    <name type="scientific">Azorhizobium oxalatiphilum</name>
    <dbReference type="NCBI Taxonomy" id="980631"/>
    <lineage>
        <taxon>Bacteria</taxon>
        <taxon>Pseudomonadati</taxon>
        <taxon>Pseudomonadota</taxon>
        <taxon>Alphaproteobacteria</taxon>
        <taxon>Hyphomicrobiales</taxon>
        <taxon>Xanthobacteraceae</taxon>
        <taxon>Azorhizobium</taxon>
    </lineage>
</organism>
<reference evidence="1" key="2">
    <citation type="submission" date="2020-09" db="EMBL/GenBank/DDBJ databases">
        <authorList>
            <person name="Sun Q."/>
            <person name="Sedlacek I."/>
        </authorList>
    </citation>
    <scope>NUCLEOTIDE SEQUENCE</scope>
    <source>
        <strain evidence="1">CCM 7897</strain>
    </source>
</reference>
<proteinExistence type="predicted"/>
<accession>A0A917BJA6</accession>
<protein>
    <submittedName>
        <fullName evidence="1">Uncharacterized protein</fullName>
    </submittedName>
</protein>
<evidence type="ECO:0000313" key="1">
    <source>
        <dbReference type="EMBL" id="GGF48111.1"/>
    </source>
</evidence>
<dbReference type="RefSeq" id="WP_188574964.1">
    <property type="nucleotide sequence ID" value="NZ_BMCT01000001.1"/>
</dbReference>
<reference evidence="1" key="1">
    <citation type="journal article" date="2014" name="Int. J. Syst. Evol. Microbiol.">
        <title>Complete genome sequence of Corynebacterium casei LMG S-19264T (=DSM 44701T), isolated from a smear-ripened cheese.</title>
        <authorList>
            <consortium name="US DOE Joint Genome Institute (JGI-PGF)"/>
            <person name="Walter F."/>
            <person name="Albersmeier A."/>
            <person name="Kalinowski J."/>
            <person name="Ruckert C."/>
        </authorList>
    </citation>
    <scope>NUCLEOTIDE SEQUENCE</scope>
    <source>
        <strain evidence="1">CCM 7897</strain>
    </source>
</reference>
<dbReference type="AlphaFoldDB" id="A0A917BJA6"/>
<name>A0A917BJA6_9HYPH</name>
<dbReference type="EMBL" id="BMCT01000001">
    <property type="protein sequence ID" value="GGF48111.1"/>
    <property type="molecule type" value="Genomic_DNA"/>
</dbReference>
<gene>
    <name evidence="1" type="ORF">GCM10007301_04280</name>
</gene>